<dbReference type="Proteomes" id="UP000319728">
    <property type="component" value="Unassembled WGS sequence"/>
</dbReference>
<comment type="caution">
    <text evidence="1">The sequence shown here is derived from an EMBL/GenBank/DDBJ whole genome shotgun (WGS) entry which is preliminary data.</text>
</comment>
<reference evidence="1 2" key="1">
    <citation type="submission" date="2019-07" db="EMBL/GenBank/DDBJ databases">
        <title>R&amp;d 2014.</title>
        <authorList>
            <person name="Klenk H.-P."/>
        </authorList>
    </citation>
    <scope>NUCLEOTIDE SEQUENCE [LARGE SCALE GENOMIC DNA]</scope>
    <source>
        <strain evidence="1 2">DSM 43912</strain>
    </source>
</reference>
<evidence type="ECO:0000313" key="2">
    <source>
        <dbReference type="Proteomes" id="UP000319728"/>
    </source>
</evidence>
<dbReference type="AlphaFoldDB" id="A0A562WKQ3"/>
<evidence type="ECO:0008006" key="3">
    <source>
        <dbReference type="Google" id="ProtNLM"/>
    </source>
</evidence>
<organism evidence="1 2">
    <name type="scientific">Micromonospora sagamiensis</name>
    <dbReference type="NCBI Taxonomy" id="47875"/>
    <lineage>
        <taxon>Bacteria</taxon>
        <taxon>Bacillati</taxon>
        <taxon>Actinomycetota</taxon>
        <taxon>Actinomycetes</taxon>
        <taxon>Micromonosporales</taxon>
        <taxon>Micromonosporaceae</taxon>
        <taxon>Micromonospora</taxon>
    </lineage>
</organism>
<name>A0A562WKQ3_9ACTN</name>
<keyword evidence="2" id="KW-1185">Reference proteome</keyword>
<dbReference type="OrthoDB" id="3297463at2"/>
<accession>A0A562WKQ3</accession>
<protein>
    <recommendedName>
        <fullName evidence="3">LPXTG-motif cell wall-anchored protein</fullName>
    </recommendedName>
</protein>
<dbReference type="EMBL" id="VLLP01000001">
    <property type="protein sequence ID" value="TWJ30768.1"/>
    <property type="molecule type" value="Genomic_DNA"/>
</dbReference>
<gene>
    <name evidence="1" type="ORF">JD81_04314</name>
</gene>
<evidence type="ECO:0000313" key="1">
    <source>
        <dbReference type="EMBL" id="TWJ30768.1"/>
    </source>
</evidence>
<dbReference type="RefSeq" id="WP_145819399.1">
    <property type="nucleotide sequence ID" value="NZ_AP023438.1"/>
</dbReference>
<proteinExistence type="predicted"/>
<sequence>MIRPKLSLRRPFSVAAAGLAGLATAFAVVTPATATPTPTPSASATGSSAPSCVSAEDARYTHTFDGPKGEASIALTNGPLCAGEEQEFALVSYIAPSATFAVPQYAFDTSVKKLTGVADGEVGAVTRLEFAVEVPACFTQVDFVFGSKIIDPITEKGDRYGDRKVGSSTGIGARSKGDRAFFGNRSDDAWYNGGAGTCVQAPAVEAKSDCDGGVELVLTNRGNVPATFTLRGSGSFEEKVTVAAGGNVTKKLTAEQGKEITAEARGMQTWKGAWEKPADCQEPEVGEPETSYDSTCEELTLQVANPENGISLTSTFTPSVGEPKTVTFAPGTTKKITFPAAEGLTVVVTGDLASEKPITWTAPKGGCGDGGTGGGDQEGGLPVTGAAAGGIAAGAAALLALGAVLFVVARRRRIRFTA</sequence>